<dbReference type="PANTHER" id="PTHR37486">
    <property type="entry name" value="STRINGENT STARVATION PROTEIN B"/>
    <property type="match status" value="1"/>
</dbReference>
<dbReference type="AlphaFoldDB" id="A0A3N4U0X1"/>
<gene>
    <name evidence="2" type="ORF">EDC62_2262</name>
</gene>
<sequence length="166" mass="17652">MALVTTLDPPSARPYLLRALYEWAMDQGHTPHVVVAVDASVQVPREYVQDGQIVLNIGPEATSGLSLGNDWICFKARFGGVPRDIRFPPTRVMAFFSRETGEGLGFAVYDADSEAGDETNAPAGRAASDAAAPPAMQLIPGQASDEGDEKGPPPPAGPRPALRRIK</sequence>
<dbReference type="SUPFAM" id="SSF101738">
    <property type="entry name" value="SspB-like"/>
    <property type="match status" value="1"/>
</dbReference>
<dbReference type="PANTHER" id="PTHR37486:SF1">
    <property type="entry name" value="STRINGENT STARVATION PROTEIN B"/>
    <property type="match status" value="1"/>
</dbReference>
<dbReference type="Gene3D" id="2.30.30.220">
    <property type="entry name" value="SspB-like"/>
    <property type="match status" value="1"/>
</dbReference>
<feature type="compositionally biased region" description="Low complexity" evidence="1">
    <location>
        <begin position="121"/>
        <end position="135"/>
    </location>
</feature>
<dbReference type="GO" id="GO:0045732">
    <property type="term" value="P:positive regulation of protein catabolic process"/>
    <property type="evidence" value="ECO:0007669"/>
    <property type="project" value="TreeGrafter"/>
</dbReference>
<dbReference type="Pfam" id="PF04386">
    <property type="entry name" value="SspB"/>
    <property type="match status" value="1"/>
</dbReference>
<dbReference type="InterPro" id="IPR007481">
    <property type="entry name" value="SspB"/>
</dbReference>
<name>A0A3N4U0X1_9BURK</name>
<comment type="caution">
    <text evidence="2">The sequence shown here is derived from an EMBL/GenBank/DDBJ whole genome shotgun (WGS) entry which is preliminary data.</text>
</comment>
<proteinExistence type="predicted"/>
<dbReference type="Proteomes" id="UP000272193">
    <property type="component" value="Unassembled WGS sequence"/>
</dbReference>
<feature type="region of interest" description="Disordered" evidence="1">
    <location>
        <begin position="114"/>
        <end position="166"/>
    </location>
</feature>
<dbReference type="GO" id="GO:0005840">
    <property type="term" value="C:ribosome"/>
    <property type="evidence" value="ECO:0007669"/>
    <property type="project" value="TreeGrafter"/>
</dbReference>
<organism evidence="2 3">
    <name type="scientific">Tibeticola sediminis</name>
    <dbReference type="NCBI Taxonomy" id="1917811"/>
    <lineage>
        <taxon>Bacteria</taxon>
        <taxon>Pseudomonadati</taxon>
        <taxon>Pseudomonadota</taxon>
        <taxon>Betaproteobacteria</taxon>
        <taxon>Burkholderiales</taxon>
        <taxon>Comamonadaceae</taxon>
        <taxon>Tibeticola</taxon>
    </lineage>
</organism>
<accession>A0A3N4U0X1</accession>
<dbReference type="EMBL" id="RKQL01000006">
    <property type="protein sequence ID" value="RPE64446.1"/>
    <property type="molecule type" value="Genomic_DNA"/>
</dbReference>
<evidence type="ECO:0000313" key="3">
    <source>
        <dbReference type="Proteomes" id="UP000272193"/>
    </source>
</evidence>
<dbReference type="NCBIfam" id="NF008769">
    <property type="entry name" value="PRK11798.2-5"/>
    <property type="match status" value="1"/>
</dbReference>
<reference evidence="2 3" key="1">
    <citation type="submission" date="2018-11" db="EMBL/GenBank/DDBJ databases">
        <title>Genomic Encyclopedia of Type Strains, Phase IV (KMG-IV): sequencing the most valuable type-strain genomes for metagenomic binning, comparative biology and taxonomic classification.</title>
        <authorList>
            <person name="Goeker M."/>
        </authorList>
    </citation>
    <scope>NUCLEOTIDE SEQUENCE [LARGE SCALE GENOMIC DNA]</scope>
    <source>
        <strain evidence="2 3">DSM 101684</strain>
    </source>
</reference>
<dbReference type="GO" id="GO:0005829">
    <property type="term" value="C:cytosol"/>
    <property type="evidence" value="ECO:0007669"/>
    <property type="project" value="TreeGrafter"/>
</dbReference>
<dbReference type="OrthoDB" id="9797358at2"/>
<protein>
    <submittedName>
        <fullName evidence="2">Stringent starvation protein B</fullName>
    </submittedName>
</protein>
<evidence type="ECO:0000313" key="2">
    <source>
        <dbReference type="EMBL" id="RPE64446.1"/>
    </source>
</evidence>
<keyword evidence="3" id="KW-1185">Reference proteome</keyword>
<dbReference type="InterPro" id="IPR036760">
    <property type="entry name" value="SspB-like_sf"/>
</dbReference>
<evidence type="ECO:0000256" key="1">
    <source>
        <dbReference type="SAM" id="MobiDB-lite"/>
    </source>
</evidence>